<dbReference type="PANTHER" id="PTHR31088">
    <property type="entry name" value="MEMBRANE-ASSOCIATED PROTEIN VIPP1, CHLOROPLASTIC"/>
    <property type="match status" value="1"/>
</dbReference>
<evidence type="ECO:0000313" key="4">
    <source>
        <dbReference type="Proteomes" id="UP000198972"/>
    </source>
</evidence>
<protein>
    <submittedName>
        <fullName evidence="3">Phage shock protein A (PspA) family protein</fullName>
    </submittedName>
</protein>
<dbReference type="STRING" id="670482.SAMN04488542_13216"/>
<keyword evidence="2" id="KW-0175">Coiled coil</keyword>
<evidence type="ECO:0000313" key="3">
    <source>
        <dbReference type="EMBL" id="SDG26553.1"/>
    </source>
</evidence>
<dbReference type="RefSeq" id="WP_091235222.1">
    <property type="nucleotide sequence ID" value="NZ_FNBG01000032.1"/>
</dbReference>
<organism evidence="3 4">
    <name type="scientific">Fontibacillus panacisegetis</name>
    <dbReference type="NCBI Taxonomy" id="670482"/>
    <lineage>
        <taxon>Bacteria</taxon>
        <taxon>Bacillati</taxon>
        <taxon>Bacillota</taxon>
        <taxon>Bacilli</taxon>
        <taxon>Bacillales</taxon>
        <taxon>Paenibacillaceae</taxon>
        <taxon>Fontibacillus</taxon>
    </lineage>
</organism>
<accession>A0A1G7SU47</accession>
<sequence length="212" mass="23247">MGILSRFKDIMRVNMNSIMDRVEDPEKTIDEYMRSLNSDLGKVKAETASVLANEQRAKNALDECNSEIRKLQRYAEKSVEAGNEDDARKFLEKKVKLAEKLSELQAAYDQASSNAASMKQMQDKLVSDISQLEARHVELKGKLAAAKVQQGLNSSGSAAGAVSSSFSAMEEKANDALNEAMALAELRAGAKEDDLDTLIAQLEKDSNPTEKD</sequence>
<dbReference type="InterPro" id="IPR007157">
    <property type="entry name" value="PspA_VIPP1"/>
</dbReference>
<proteinExistence type="inferred from homology"/>
<dbReference type="Proteomes" id="UP000198972">
    <property type="component" value="Unassembled WGS sequence"/>
</dbReference>
<evidence type="ECO:0000256" key="2">
    <source>
        <dbReference type="SAM" id="Coils"/>
    </source>
</evidence>
<dbReference type="EMBL" id="FNBG01000032">
    <property type="protein sequence ID" value="SDG26553.1"/>
    <property type="molecule type" value="Genomic_DNA"/>
</dbReference>
<dbReference type="PANTHER" id="PTHR31088:SF6">
    <property type="entry name" value="PHAGE SHOCK PROTEIN A"/>
    <property type="match status" value="1"/>
</dbReference>
<dbReference type="AlphaFoldDB" id="A0A1G7SU47"/>
<comment type="similarity">
    <text evidence="1">Belongs to the PspA/Vipp/IM30 family.</text>
</comment>
<dbReference type="OrthoDB" id="9779630at2"/>
<dbReference type="Pfam" id="PF04012">
    <property type="entry name" value="PspA_IM30"/>
    <property type="match status" value="1"/>
</dbReference>
<keyword evidence="4" id="KW-1185">Reference proteome</keyword>
<evidence type="ECO:0000256" key="1">
    <source>
        <dbReference type="ARBA" id="ARBA00043985"/>
    </source>
</evidence>
<name>A0A1G7SU47_9BACL</name>
<gene>
    <name evidence="3" type="ORF">SAMN04488542_13216</name>
</gene>
<reference evidence="3 4" key="1">
    <citation type="submission" date="2016-10" db="EMBL/GenBank/DDBJ databases">
        <authorList>
            <person name="de Groot N.N."/>
        </authorList>
    </citation>
    <scope>NUCLEOTIDE SEQUENCE [LARGE SCALE GENOMIC DNA]</scope>
    <source>
        <strain evidence="3 4">DSM 28129</strain>
    </source>
</reference>
<feature type="coiled-coil region" evidence="2">
    <location>
        <begin position="54"/>
        <end position="149"/>
    </location>
</feature>